<evidence type="ECO:0000256" key="3">
    <source>
        <dbReference type="ARBA" id="ARBA00022729"/>
    </source>
</evidence>
<dbReference type="InterPro" id="IPR038484">
    <property type="entry name" value="MucB/RseB_C_sf"/>
</dbReference>
<feature type="chain" id="PRO_5045133900" evidence="6">
    <location>
        <begin position="21"/>
        <end position="345"/>
    </location>
</feature>
<dbReference type="PANTHER" id="PTHR38782:SF1">
    <property type="entry name" value="SIGMA-E FACTOR REGULATORY PROTEIN RSEB"/>
    <property type="match status" value="1"/>
</dbReference>
<feature type="domain" description="MucB/RseB N-terminal" evidence="7">
    <location>
        <begin position="53"/>
        <end position="210"/>
    </location>
</feature>
<evidence type="ECO:0000256" key="1">
    <source>
        <dbReference type="ARBA" id="ARBA00004418"/>
    </source>
</evidence>
<feature type="region of interest" description="Disordered" evidence="5">
    <location>
        <begin position="24"/>
        <end position="48"/>
    </location>
</feature>
<accession>A0ABT8TFY6</accession>
<dbReference type="Gene3D" id="3.30.200.100">
    <property type="entry name" value="MucB/RseB, C-terminal domain"/>
    <property type="match status" value="1"/>
</dbReference>
<keyword evidence="10" id="KW-1185">Reference proteome</keyword>
<comment type="subcellular location">
    <subcellularLocation>
        <location evidence="1">Periplasm</location>
    </subcellularLocation>
</comment>
<feature type="signal peptide" evidence="6">
    <location>
        <begin position="1"/>
        <end position="20"/>
    </location>
</feature>
<comment type="similarity">
    <text evidence="2">Belongs to the RseB family.</text>
</comment>
<protein>
    <submittedName>
        <fullName evidence="9">MucB/RseB C-terminal domain-containing protein</fullName>
    </submittedName>
</protein>
<keyword evidence="4" id="KW-0574">Periplasm</keyword>
<dbReference type="PIRSF" id="PIRSF005427">
    <property type="entry name" value="RseB"/>
    <property type="match status" value="1"/>
</dbReference>
<dbReference type="Pfam" id="PF17188">
    <property type="entry name" value="MucB_RseB_C"/>
    <property type="match status" value="1"/>
</dbReference>
<evidence type="ECO:0000256" key="4">
    <source>
        <dbReference type="ARBA" id="ARBA00022764"/>
    </source>
</evidence>
<dbReference type="Gene3D" id="2.50.20.10">
    <property type="entry name" value="Lipoprotein localisation LolA/LolB/LppX"/>
    <property type="match status" value="2"/>
</dbReference>
<evidence type="ECO:0000313" key="9">
    <source>
        <dbReference type="EMBL" id="MDO3382968.1"/>
    </source>
</evidence>
<dbReference type="PANTHER" id="PTHR38782">
    <property type="match status" value="1"/>
</dbReference>
<dbReference type="InterPro" id="IPR005588">
    <property type="entry name" value="MucB_RseB"/>
</dbReference>
<evidence type="ECO:0000313" key="10">
    <source>
        <dbReference type="Proteomes" id="UP001168380"/>
    </source>
</evidence>
<comment type="caution">
    <text evidence="9">The sequence shown here is derived from an EMBL/GenBank/DDBJ whole genome shotgun (WGS) entry which is preliminary data.</text>
</comment>
<dbReference type="CDD" id="cd16327">
    <property type="entry name" value="RseB"/>
    <property type="match status" value="1"/>
</dbReference>
<dbReference type="Proteomes" id="UP001168380">
    <property type="component" value="Unassembled WGS sequence"/>
</dbReference>
<evidence type="ECO:0000259" key="7">
    <source>
        <dbReference type="Pfam" id="PF03888"/>
    </source>
</evidence>
<evidence type="ECO:0000256" key="6">
    <source>
        <dbReference type="SAM" id="SignalP"/>
    </source>
</evidence>
<dbReference type="Pfam" id="PF03888">
    <property type="entry name" value="MucB_RseB"/>
    <property type="match status" value="1"/>
</dbReference>
<evidence type="ECO:0000259" key="8">
    <source>
        <dbReference type="Pfam" id="PF17188"/>
    </source>
</evidence>
<proteinExistence type="inferred from homology"/>
<feature type="compositionally biased region" description="Low complexity" evidence="5">
    <location>
        <begin position="32"/>
        <end position="47"/>
    </location>
</feature>
<sequence>MSRFAGALLLMLLPLSAVQAQSTPVSEAPAEQSNADASPPSAQASDSTTIRSVSELLARMAAHRRELNYQGTFTHQDTNGTDTFRLQHWVDDGTEYQRLYYLQGPEREAVLSKPLGCKATGELLIADRVEKLAGRYPELEKLYSFRVMGLERIAGRPATMLHIVPRDPFRFGYLFSIDRETGLVLKSILLDENQRPVEQFQFVELNTGLEASHFSNAREAQISHRVSAADVSGCHQGTGEEPSVWQLAWVPEGFAFSGQRQVRDDMQMLMYTDGLSTFSVFLDPVASELAIEARAQRGATNFYLGGVKLGSQLYQLTVVGEIPAAVAERVGQSLKPRQLSDAAGG</sequence>
<dbReference type="InterPro" id="IPR033434">
    <property type="entry name" value="MucB/RseB_N"/>
</dbReference>
<keyword evidence="3 6" id="KW-0732">Signal</keyword>
<evidence type="ECO:0000256" key="5">
    <source>
        <dbReference type="SAM" id="MobiDB-lite"/>
    </source>
</evidence>
<evidence type="ECO:0000256" key="2">
    <source>
        <dbReference type="ARBA" id="ARBA00008150"/>
    </source>
</evidence>
<gene>
    <name evidence="9" type="ORF">QWI16_12385</name>
</gene>
<organism evidence="9 10">
    <name type="scientific">Gilvimarinus algae</name>
    <dbReference type="NCBI Taxonomy" id="3058037"/>
    <lineage>
        <taxon>Bacteria</taxon>
        <taxon>Pseudomonadati</taxon>
        <taxon>Pseudomonadota</taxon>
        <taxon>Gammaproteobacteria</taxon>
        <taxon>Cellvibrionales</taxon>
        <taxon>Cellvibrionaceae</taxon>
        <taxon>Gilvimarinus</taxon>
    </lineage>
</organism>
<feature type="domain" description="MucB/RseB C-terminal" evidence="8">
    <location>
        <begin position="241"/>
        <end position="334"/>
    </location>
</feature>
<name>A0ABT8TFY6_9GAMM</name>
<dbReference type="RefSeq" id="WP_302713553.1">
    <property type="nucleotide sequence ID" value="NZ_JAULRT010000059.1"/>
</dbReference>
<dbReference type="InterPro" id="IPR033436">
    <property type="entry name" value="MucB/RseB_C"/>
</dbReference>
<reference evidence="9" key="1">
    <citation type="submission" date="2023-07" db="EMBL/GenBank/DDBJ databases">
        <title>Gilvimarinus algae sp. nov., isolated from the surface of Kelp.</title>
        <authorList>
            <person name="Sun Y.Y."/>
            <person name="Gong Y."/>
            <person name="Du Z.J."/>
        </authorList>
    </citation>
    <scope>NUCLEOTIDE SEQUENCE</scope>
    <source>
        <strain evidence="9">SDUM040014</strain>
    </source>
</reference>
<dbReference type="EMBL" id="JAULRT010000059">
    <property type="protein sequence ID" value="MDO3382968.1"/>
    <property type="molecule type" value="Genomic_DNA"/>
</dbReference>